<evidence type="ECO:0000256" key="1">
    <source>
        <dbReference type="SAM" id="MobiDB-lite"/>
    </source>
</evidence>
<accession>A0AAD9M5J9</accession>
<reference evidence="2" key="1">
    <citation type="submission" date="2021-06" db="EMBL/GenBank/DDBJ databases">
        <title>Comparative genomics, transcriptomics and evolutionary studies reveal genomic signatures of adaptation to plant cell wall in hemibiotrophic fungi.</title>
        <authorList>
            <consortium name="DOE Joint Genome Institute"/>
            <person name="Baroncelli R."/>
            <person name="Diaz J.F."/>
            <person name="Benocci T."/>
            <person name="Peng M."/>
            <person name="Battaglia E."/>
            <person name="Haridas S."/>
            <person name="Andreopoulos W."/>
            <person name="Labutti K."/>
            <person name="Pangilinan J."/>
            <person name="Floch G.L."/>
            <person name="Makela M.R."/>
            <person name="Henrissat B."/>
            <person name="Grigoriev I.V."/>
            <person name="Crouch J.A."/>
            <person name="De Vries R.P."/>
            <person name="Sukno S.A."/>
            <person name="Thon M.R."/>
        </authorList>
    </citation>
    <scope>NUCLEOTIDE SEQUENCE</scope>
    <source>
        <strain evidence="2">MAFF235873</strain>
    </source>
</reference>
<sequence>MAANEGWSLSGMIACRQQSDRTPAPHDSPRPSATSSNTRGVVGQRNIQPGLLRLLTVLRTGKAMSHQVAAGRQRAIRSVFRENDTRLGRMRPGLASPCHLTSPLDAAEIKIVNQFGCGGCVGIPRRLLRRPPSHHPCGKDERQKGTRRGFEAVICPIADLHWRSWVSPIHARSIL</sequence>
<name>A0AAD9M5J9_9PEZI</name>
<proteinExistence type="predicted"/>
<evidence type="ECO:0000313" key="2">
    <source>
        <dbReference type="EMBL" id="KAK2032622.1"/>
    </source>
</evidence>
<dbReference type="Proteomes" id="UP001232148">
    <property type="component" value="Unassembled WGS sequence"/>
</dbReference>
<keyword evidence="3" id="KW-1185">Reference proteome</keyword>
<organism evidence="2 3">
    <name type="scientific">Colletotrichum zoysiae</name>
    <dbReference type="NCBI Taxonomy" id="1216348"/>
    <lineage>
        <taxon>Eukaryota</taxon>
        <taxon>Fungi</taxon>
        <taxon>Dikarya</taxon>
        <taxon>Ascomycota</taxon>
        <taxon>Pezizomycotina</taxon>
        <taxon>Sordariomycetes</taxon>
        <taxon>Hypocreomycetidae</taxon>
        <taxon>Glomerellales</taxon>
        <taxon>Glomerellaceae</taxon>
        <taxon>Colletotrichum</taxon>
        <taxon>Colletotrichum graminicola species complex</taxon>
    </lineage>
</organism>
<comment type="caution">
    <text evidence="2">The sequence shown here is derived from an EMBL/GenBank/DDBJ whole genome shotgun (WGS) entry which is preliminary data.</text>
</comment>
<dbReference type="EMBL" id="MU842829">
    <property type="protein sequence ID" value="KAK2032622.1"/>
    <property type="molecule type" value="Genomic_DNA"/>
</dbReference>
<dbReference type="AlphaFoldDB" id="A0AAD9M5J9"/>
<protein>
    <submittedName>
        <fullName evidence="2">Uncharacterized protein</fullName>
    </submittedName>
</protein>
<feature type="region of interest" description="Disordered" evidence="1">
    <location>
        <begin position="19"/>
        <end position="44"/>
    </location>
</feature>
<gene>
    <name evidence="2" type="ORF">LX32DRAFT_182194</name>
</gene>
<evidence type="ECO:0000313" key="3">
    <source>
        <dbReference type="Proteomes" id="UP001232148"/>
    </source>
</evidence>